<organism evidence="2 3">
    <name type="scientific">Microlunatus antarcticus</name>
    <dbReference type="NCBI Taxonomy" id="53388"/>
    <lineage>
        <taxon>Bacteria</taxon>
        <taxon>Bacillati</taxon>
        <taxon>Actinomycetota</taxon>
        <taxon>Actinomycetes</taxon>
        <taxon>Propionibacteriales</taxon>
        <taxon>Propionibacteriaceae</taxon>
        <taxon>Microlunatus</taxon>
    </lineage>
</organism>
<keyword evidence="3" id="KW-1185">Reference proteome</keyword>
<evidence type="ECO:0000313" key="2">
    <source>
        <dbReference type="EMBL" id="MBB3329152.1"/>
    </source>
</evidence>
<name>A0A7W5P929_9ACTN</name>
<sequence length="134" mass="14240">MTTAIGVAVVRAGRVQPVPVGAGAGTGDDTALVPSERRKRSLLPRKTSAVIPPALPDVTTPVPDGDTDTTILPAVRGLGDSPSADPVPTKDPVAEVVSDATERPSKRRWRKHEDDFGDFSDLRDPDEPSPRRSR</sequence>
<evidence type="ECO:0000313" key="3">
    <source>
        <dbReference type="Proteomes" id="UP000565572"/>
    </source>
</evidence>
<dbReference type="AlphaFoldDB" id="A0A7W5P929"/>
<dbReference type="EMBL" id="JACHZG010000018">
    <property type="protein sequence ID" value="MBB3329152.1"/>
    <property type="molecule type" value="Genomic_DNA"/>
</dbReference>
<protein>
    <submittedName>
        <fullName evidence="2">Uncharacterized protein</fullName>
    </submittedName>
</protein>
<reference evidence="2 3" key="1">
    <citation type="submission" date="2020-08" db="EMBL/GenBank/DDBJ databases">
        <title>Sequencing the genomes of 1000 actinobacteria strains.</title>
        <authorList>
            <person name="Klenk H.-P."/>
        </authorList>
    </citation>
    <scope>NUCLEOTIDE SEQUENCE [LARGE SCALE GENOMIC DNA]</scope>
    <source>
        <strain evidence="2 3">DSM 11053</strain>
    </source>
</reference>
<feature type="compositionally biased region" description="Basic and acidic residues" evidence="1">
    <location>
        <begin position="120"/>
        <end position="134"/>
    </location>
</feature>
<gene>
    <name evidence="2" type="ORF">FHX39_004150</name>
</gene>
<dbReference type="Proteomes" id="UP000565572">
    <property type="component" value="Unassembled WGS sequence"/>
</dbReference>
<proteinExistence type="predicted"/>
<comment type="caution">
    <text evidence="2">The sequence shown here is derived from an EMBL/GenBank/DDBJ whole genome shotgun (WGS) entry which is preliminary data.</text>
</comment>
<feature type="region of interest" description="Disordered" evidence="1">
    <location>
        <begin position="37"/>
        <end position="134"/>
    </location>
</feature>
<accession>A0A7W5P929</accession>
<evidence type="ECO:0000256" key="1">
    <source>
        <dbReference type="SAM" id="MobiDB-lite"/>
    </source>
</evidence>
<feature type="compositionally biased region" description="Low complexity" evidence="1">
    <location>
        <begin position="56"/>
        <end position="70"/>
    </location>
</feature>